<name>A0A8D9BZ81_9HEMI</name>
<reference evidence="1" key="1">
    <citation type="submission" date="2021-05" db="EMBL/GenBank/DDBJ databases">
        <authorList>
            <person name="Alioto T."/>
            <person name="Alioto T."/>
            <person name="Gomez Garrido J."/>
        </authorList>
    </citation>
    <scope>NUCLEOTIDE SEQUENCE</scope>
</reference>
<dbReference type="AlphaFoldDB" id="A0A8D9BZ81"/>
<dbReference type="EMBL" id="HBUF01678557">
    <property type="protein sequence ID" value="CAG6791912.1"/>
    <property type="molecule type" value="Transcribed_RNA"/>
</dbReference>
<protein>
    <submittedName>
        <fullName evidence="1">Uncharacterized protein</fullName>
    </submittedName>
</protein>
<organism evidence="1">
    <name type="scientific">Cacopsylla melanoneura</name>
    <dbReference type="NCBI Taxonomy" id="428564"/>
    <lineage>
        <taxon>Eukaryota</taxon>
        <taxon>Metazoa</taxon>
        <taxon>Ecdysozoa</taxon>
        <taxon>Arthropoda</taxon>
        <taxon>Hexapoda</taxon>
        <taxon>Insecta</taxon>
        <taxon>Pterygota</taxon>
        <taxon>Neoptera</taxon>
        <taxon>Paraneoptera</taxon>
        <taxon>Hemiptera</taxon>
        <taxon>Sternorrhyncha</taxon>
        <taxon>Psylloidea</taxon>
        <taxon>Psyllidae</taxon>
        <taxon>Psyllinae</taxon>
        <taxon>Cacopsylla</taxon>
    </lineage>
</organism>
<proteinExistence type="predicted"/>
<evidence type="ECO:0000313" key="1">
    <source>
        <dbReference type="EMBL" id="CAG6791912.1"/>
    </source>
</evidence>
<accession>A0A8D9BZ81</accession>
<sequence length="111" mass="13379">MKNCFINNILFIYRERYPERRTPHHSFFSKSIKDCLTGHLNFHTERARERPVRNENFEERVLHAVENNSGISTRQQGAVQRVTIQQFGRYSMKTSCMPTIFNEYKRVYFKT</sequence>